<protein>
    <submittedName>
        <fullName evidence="1">Uncharacterized protein</fullName>
    </submittedName>
</protein>
<feature type="non-terminal residue" evidence="1">
    <location>
        <position position="1"/>
    </location>
</feature>
<reference evidence="1" key="1">
    <citation type="journal article" date="2014" name="Front. Microbiol.">
        <title>High frequency of phylogenetically diverse reductive dehalogenase-homologous genes in deep subseafloor sedimentary metagenomes.</title>
        <authorList>
            <person name="Kawai M."/>
            <person name="Futagami T."/>
            <person name="Toyoda A."/>
            <person name="Takaki Y."/>
            <person name="Nishi S."/>
            <person name="Hori S."/>
            <person name="Arai W."/>
            <person name="Tsubouchi T."/>
            <person name="Morono Y."/>
            <person name="Uchiyama I."/>
            <person name="Ito T."/>
            <person name="Fujiyama A."/>
            <person name="Inagaki F."/>
            <person name="Takami H."/>
        </authorList>
    </citation>
    <scope>NUCLEOTIDE SEQUENCE</scope>
    <source>
        <strain evidence="1">Expedition CK06-06</strain>
    </source>
</reference>
<dbReference type="EMBL" id="BARW01024388">
    <property type="protein sequence ID" value="GAI91264.1"/>
    <property type="molecule type" value="Genomic_DNA"/>
</dbReference>
<gene>
    <name evidence="1" type="ORF">S12H4_40211</name>
</gene>
<evidence type="ECO:0000313" key="1">
    <source>
        <dbReference type="EMBL" id="GAI91264.1"/>
    </source>
</evidence>
<organism evidence="1">
    <name type="scientific">marine sediment metagenome</name>
    <dbReference type="NCBI Taxonomy" id="412755"/>
    <lineage>
        <taxon>unclassified sequences</taxon>
        <taxon>metagenomes</taxon>
        <taxon>ecological metagenomes</taxon>
    </lineage>
</organism>
<proteinExistence type="predicted"/>
<comment type="caution">
    <text evidence="1">The sequence shown here is derived from an EMBL/GenBank/DDBJ whole genome shotgun (WGS) entry which is preliminary data.</text>
</comment>
<name>X1UFY8_9ZZZZ</name>
<sequence length="200" mass="22014">GVINRVPIERVLFPPRDNIKALEEFAATMTVPVAPQKTPPEQKMTATITAEREKAATVPAAAPRHDLPTSQETAQALKRRLGKELYRAELDLSNKLRIAGKPCDCLESKHTLLLEAAAEELISQEPGNPVYSEIIAWITQNQSKVTIEAISSGQYDDEYPRMAAEFKGFRKRIMGTTTLTAMVEPKQEASAGETTPLAQD</sequence>
<accession>X1UFY8</accession>
<dbReference type="AlphaFoldDB" id="X1UFY8"/>